<sequence>MTTDYAPILQDVERELADLLTDKAQLEELRNKYTAQYEAAETEWKAKRTGESMEAMQKAMSFRDTVLASLKEQEHEIAKARAYVTTLQERLRQQRILAEISEAAARLAQVQQEHTDGMLKLYEVVWQQLSELGQLRAEWQDKQLEAWQKVRTLGANMQEGTQIAHKAGVDVDVLRVAPPIHGSVLLGHQKPYTLPMPERSEAQFVGEALMISGLFVNKRFVDQAKAGEEQ</sequence>
<dbReference type="KEGG" id="ddr:Deide_02790"/>
<proteinExistence type="predicted"/>
<gene>
    <name evidence="2" type="ordered locus">Deide_02790</name>
</gene>
<evidence type="ECO:0000313" key="2">
    <source>
        <dbReference type="EMBL" id="ACO45091.1"/>
    </source>
</evidence>
<dbReference type="PaxDb" id="546414-Deide_02790"/>
<keyword evidence="3" id="KW-1185">Reference proteome</keyword>
<feature type="coiled-coil region" evidence="1">
    <location>
        <begin position="9"/>
        <end position="43"/>
    </location>
</feature>
<evidence type="ECO:0000313" key="3">
    <source>
        <dbReference type="Proteomes" id="UP000002208"/>
    </source>
</evidence>
<organism evidence="2 3">
    <name type="scientific">Deinococcus deserti (strain DSM 17065 / CIP 109153 / LMG 22923 / VCD115)</name>
    <dbReference type="NCBI Taxonomy" id="546414"/>
    <lineage>
        <taxon>Bacteria</taxon>
        <taxon>Thermotogati</taxon>
        <taxon>Deinococcota</taxon>
        <taxon>Deinococci</taxon>
        <taxon>Deinococcales</taxon>
        <taxon>Deinococcaceae</taxon>
        <taxon>Deinococcus</taxon>
    </lineage>
</organism>
<dbReference type="HOGENOM" id="CLU_1203201_0_0_0"/>
<dbReference type="AlphaFoldDB" id="C1CZ53"/>
<reference evidence="2 3" key="1">
    <citation type="journal article" date="2009" name="PLoS Genet.">
        <title>Alliance of proteomics and genomics to unravel the specificities of Sahara bacterium Deinococcus deserti.</title>
        <authorList>
            <person name="de Groot A."/>
            <person name="Dulermo R."/>
            <person name="Ortet P."/>
            <person name="Blanchard L."/>
            <person name="Guerin P."/>
            <person name="Fernandez B."/>
            <person name="Vacherie B."/>
            <person name="Dossat C."/>
            <person name="Jolivet E."/>
            <person name="Siguier P."/>
            <person name="Chandler M."/>
            <person name="Barakat M."/>
            <person name="Dedieu A."/>
            <person name="Barbe V."/>
            <person name="Heulin T."/>
            <person name="Sommer S."/>
            <person name="Achouak W."/>
            <person name="Armengaud J."/>
        </authorList>
    </citation>
    <scope>NUCLEOTIDE SEQUENCE [LARGE SCALE GENOMIC DNA]</scope>
    <source>
        <strain evidence="3">DSM 17065 / CIP 109153 / LMG 22923 / VCD115</strain>
    </source>
</reference>
<accession>C1CZ53</accession>
<name>C1CZ53_DEIDV</name>
<protein>
    <submittedName>
        <fullName evidence="2">Uncharacterized protein</fullName>
    </submittedName>
</protein>
<dbReference type="RefSeq" id="WP_012692214.1">
    <property type="nucleotide sequence ID" value="NC_012526.1"/>
</dbReference>
<evidence type="ECO:0000256" key="1">
    <source>
        <dbReference type="SAM" id="Coils"/>
    </source>
</evidence>
<dbReference type="STRING" id="546414.Deide_02790"/>
<keyword evidence="1" id="KW-0175">Coiled coil</keyword>
<dbReference type="EMBL" id="CP001114">
    <property type="protein sequence ID" value="ACO45091.1"/>
    <property type="molecule type" value="Genomic_DNA"/>
</dbReference>
<dbReference type="Proteomes" id="UP000002208">
    <property type="component" value="Chromosome"/>
</dbReference>
<feature type="coiled-coil region" evidence="1">
    <location>
        <begin position="70"/>
        <end position="113"/>
    </location>
</feature>